<dbReference type="STRING" id="158441.A0A226EPM1"/>
<evidence type="ECO:0000259" key="17">
    <source>
        <dbReference type="PROSITE" id="PS51194"/>
    </source>
</evidence>
<evidence type="ECO:0000256" key="11">
    <source>
        <dbReference type="ARBA" id="ARBA00049360"/>
    </source>
</evidence>
<dbReference type="Gene3D" id="2.40.50.40">
    <property type="match status" value="2"/>
</dbReference>
<feature type="compositionally biased region" description="Basic and acidic residues" evidence="14">
    <location>
        <begin position="1808"/>
        <end position="1817"/>
    </location>
</feature>
<comment type="similarity">
    <text evidence="2">Belongs to the SNF2/RAD54 helicase family.</text>
</comment>
<feature type="compositionally biased region" description="Acidic residues" evidence="14">
    <location>
        <begin position="231"/>
        <end position="247"/>
    </location>
</feature>
<dbReference type="GO" id="GO:0042393">
    <property type="term" value="F:histone binding"/>
    <property type="evidence" value="ECO:0007669"/>
    <property type="project" value="TreeGrafter"/>
</dbReference>
<feature type="compositionally biased region" description="Basic residues" evidence="14">
    <location>
        <begin position="1539"/>
        <end position="1548"/>
    </location>
</feature>
<dbReference type="InterPro" id="IPR023779">
    <property type="entry name" value="Chromodomain_CS"/>
</dbReference>
<feature type="compositionally biased region" description="Basic and acidic residues" evidence="14">
    <location>
        <begin position="1032"/>
        <end position="1048"/>
    </location>
</feature>
<evidence type="ECO:0000256" key="6">
    <source>
        <dbReference type="ARBA" id="ARBA00022840"/>
    </source>
</evidence>
<dbReference type="CDD" id="cd18793">
    <property type="entry name" value="SF2_C_SNF"/>
    <property type="match status" value="1"/>
</dbReference>
<feature type="region of interest" description="Disordered" evidence="14">
    <location>
        <begin position="1510"/>
        <end position="1817"/>
    </location>
</feature>
<keyword evidence="19" id="KW-1185">Reference proteome</keyword>
<evidence type="ECO:0000313" key="19">
    <source>
        <dbReference type="Proteomes" id="UP000198287"/>
    </source>
</evidence>
<sequence length="1817" mass="205480">MSPPTGGGDVEKEKHSKGDSGVENNESENSSTSDNSKDDDEDDDSGSDSSSGSSASGSEQVSDEEDVDKVDEDDDDDVNKSREQSDDEEDDEVKSSRSRSSAGSRSESEGSRSRSRSRSGSRSSSSSSRSGSHLSDSDIAKRKKEAEKFWEDDPEFYGIRRSHRPRVEPKPPKLQSQAGSKRGSPSGKKHGAGKAKKRKMSSDEDETSDEDHSRTVRKRNTKASVSYKEAESEDEGDLLTDNEESDDTQQQNGEQEPEEHVETIERVMDSRMGKRGVTGSITTIYSVAEKGDPNDPATPKSELEKQFFIKWTGWSHLHNTWESIDTLTELKVKGLKKLDNFCKKEDDHNWWKSRATPEDVEYVECQLELQQELVKSYVYAERVIAEQTNAEGIKEYYVKWESLPYSDATWESADLIKKRNPEAIKDFKRREASNRTPTSSSKFLRTRPKFSQIKSQPDYLSGETLDLVLRDYQMDGLNWLVHSWCKENSVILADEMGLGKTIQTICFLAYLFEHYNLYGPFLLVVPLSTMTAWQKEFSQWAPQINVVTYLGDIPSRAIIQEFEWFFKGTRKLKFNAILTTYEIVLKDKQFLSEVSWAALMVDEAHRLKNQDALLYKALVDFDSNHRLLITGTPLQNSLKELWSLLHFIMPHKFDDWDYFQKEHDHSATKGYTRLHKQLEPYILRRVKKDVEKSLPAKVEQILRVEMTIMQKQYYKWILTKNYTALRKGAKGNVGSFINVVMELKKCCNHATLIKPFEQGGGDSVSQLIKGSGKLMLLDKLLVRLRDTGHRVLIFSQMVMMLDIIAEYLQMRRFPFQRLDGSIKGDMRKQALEHFNAEGSQDFCFLLSTRAGGLGINLATADTVIIFDSDWNPQNDLQAQARAHRIGQKNQVMIYRLVTKNSVEEDIVERAKRKMVLDHLVIQRMDTTGRTVLDKGSKANNPFNKDELTAILKFGAEELFKEDENEGDDNCDIDEILRRAETHEEAARPGDELLSAFKVASFSVNEDEEVPETPSSSNTQDSQNMEWEQIIPEDLRKKVEAEEKEKEMADLFLPPRSSRNNATAATAKGQSLGNEALNRKAKSKKRKRGADKESEESESDDEETPKKRGRPKHGKDGLKGFTDGQIRKFLKSLKKFPAPLQRIDKIADDCGLVERSHADLKKLAEMLLRGCEGAIAEQKAHPRLMIKEEPLSTPAEGESGLDTTKKTSTKPREKGPIFKVCGVAINARTMSLAIEELQALGQSVPVDESARKNWKFEVRTKNSGFDVEWGADEDTRLLIGIWEFGMGAWDKIREADPVLKEKIFLEGDKKPLFKNVATRADYLLRVLKKHQALVKSKQPKPKKKREAKVKKEDGGVSSTTDGVSSTTHGNENGAAAKKDGKKGKQKTKSKREPKKKKDAGPMHFAAQAEPTPIAFLGEMDPVIFNECKEKMRPVKKALKSLDNPDKDLSEKDQIQQTRTCLIEIGQRIEECLNTYADSEQAKMWKSYLWYFVSKFTEFDARQLHRVYKRAVKKEKEYSKGDKPHKEKSSKKGERKEKEKKNKKPKQRRGDKREENNQPNFHENSNSSQGDFHKKNTSYKEYREEKERKKSRDPRDRDINRSRHENNASMMHEHEEFALCPPGSSFSNTGSSSGRGNKYASSSGMQNGPTSYPHDSFQNHSYRGERGERAPGDPRSQSGDPRRSHKPHHNYDRGAGGGGRGWNDQSENNRWDSGATGGGGSSYGPRRGGGGGGGAMSSGGGDSSYYGSGRPMVPPPPTIGGLSPYQGSTVSTSSSRIAPPISKEEWKSYRPGPNDPPPRSKQLPPNNINRRYEGSYDKY</sequence>
<dbReference type="EMBL" id="LNIX01000002">
    <property type="protein sequence ID" value="OXA59240.1"/>
    <property type="molecule type" value="Genomic_DNA"/>
</dbReference>
<feature type="domain" description="Chromo" evidence="15">
    <location>
        <begin position="262"/>
        <end position="345"/>
    </location>
</feature>
<feature type="compositionally biased region" description="Polar residues" evidence="14">
    <location>
        <begin position="1763"/>
        <end position="1774"/>
    </location>
</feature>
<dbReference type="InterPro" id="IPR049730">
    <property type="entry name" value="SNF2/RAD54-like_C"/>
</dbReference>
<keyword evidence="3" id="KW-0677">Repeat</keyword>
<proteinExistence type="inferred from homology"/>
<keyword evidence="6" id="KW-0067">ATP-binding</keyword>
<dbReference type="GO" id="GO:0140658">
    <property type="term" value="F:ATP-dependent chromatin remodeler activity"/>
    <property type="evidence" value="ECO:0007669"/>
    <property type="project" value="TreeGrafter"/>
</dbReference>
<dbReference type="PANTHER" id="PTHR45623:SF14">
    <property type="entry name" value="CHROMODOMAIN-HELICASE-DNA-BINDING PROTEIN 1"/>
    <property type="match status" value="1"/>
</dbReference>
<dbReference type="Gene3D" id="3.40.50.300">
    <property type="entry name" value="P-loop containing nucleotide triphosphate hydrolases"/>
    <property type="match status" value="1"/>
</dbReference>
<feature type="region of interest" description="Disordered" evidence="14">
    <location>
        <begin position="1"/>
        <end position="261"/>
    </location>
</feature>
<dbReference type="InterPro" id="IPR056302">
    <property type="entry name" value="CHD1-2/Hrp3_HTH"/>
</dbReference>
<dbReference type="PANTHER" id="PTHR45623">
    <property type="entry name" value="CHROMODOMAIN-HELICASE-DNA-BINDING PROTEIN 3-RELATED-RELATED"/>
    <property type="match status" value="1"/>
</dbReference>
<feature type="compositionally biased region" description="Basic and acidic residues" evidence="14">
    <location>
        <begin position="1660"/>
        <end position="1670"/>
    </location>
</feature>
<keyword evidence="4" id="KW-0547">Nucleotide-binding</keyword>
<evidence type="ECO:0000256" key="5">
    <source>
        <dbReference type="ARBA" id="ARBA00022801"/>
    </source>
</evidence>
<dbReference type="SUPFAM" id="SSF54160">
    <property type="entry name" value="Chromo domain-like"/>
    <property type="match status" value="2"/>
</dbReference>
<feature type="compositionally biased region" description="Polar residues" evidence="14">
    <location>
        <begin position="1056"/>
        <end position="1072"/>
    </location>
</feature>
<feature type="compositionally biased region" description="Basic and acidic residues" evidence="14">
    <location>
        <begin position="1512"/>
        <end position="1538"/>
    </location>
</feature>
<reference evidence="18 19" key="1">
    <citation type="submission" date="2015-12" db="EMBL/GenBank/DDBJ databases">
        <title>The genome of Folsomia candida.</title>
        <authorList>
            <person name="Faddeeva A."/>
            <person name="Derks M.F."/>
            <person name="Anvar Y."/>
            <person name="Smit S."/>
            <person name="Van Straalen N."/>
            <person name="Roelofs D."/>
        </authorList>
    </citation>
    <scope>NUCLEOTIDE SEQUENCE [LARGE SCALE GENOMIC DNA]</scope>
    <source>
        <strain evidence="18 19">VU population</strain>
        <tissue evidence="18">Whole body</tissue>
    </source>
</reference>
<feature type="compositionally biased region" description="Acidic residues" evidence="14">
    <location>
        <begin position="1092"/>
        <end position="1102"/>
    </location>
</feature>
<evidence type="ECO:0000256" key="13">
    <source>
        <dbReference type="ARBA" id="ARBA00076717"/>
    </source>
</evidence>
<evidence type="ECO:0000256" key="7">
    <source>
        <dbReference type="ARBA" id="ARBA00023015"/>
    </source>
</evidence>
<feature type="compositionally biased region" description="Polar residues" evidence="14">
    <location>
        <begin position="1555"/>
        <end position="1568"/>
    </location>
</feature>
<evidence type="ECO:0000256" key="10">
    <source>
        <dbReference type="ARBA" id="ARBA00023242"/>
    </source>
</evidence>
<feature type="domain" description="Chromo" evidence="15">
    <location>
        <begin position="378"/>
        <end position="439"/>
    </location>
</feature>
<dbReference type="PROSITE" id="PS51194">
    <property type="entry name" value="HELICASE_CTER"/>
    <property type="match status" value="1"/>
</dbReference>
<dbReference type="Pfam" id="PF00271">
    <property type="entry name" value="Helicase_C"/>
    <property type="match status" value="1"/>
</dbReference>
<name>A0A226EPM1_FOLCA</name>
<dbReference type="InterPro" id="IPR040793">
    <property type="entry name" value="CDH1_2_SANT_HL1"/>
</dbReference>
<dbReference type="Pfam" id="PF00385">
    <property type="entry name" value="Chromo"/>
    <property type="match status" value="2"/>
</dbReference>
<feature type="compositionally biased region" description="Gly residues" evidence="14">
    <location>
        <begin position="1713"/>
        <end position="1740"/>
    </location>
</feature>
<dbReference type="GO" id="GO:0005634">
    <property type="term" value="C:nucleus"/>
    <property type="evidence" value="ECO:0007669"/>
    <property type="project" value="UniProtKB-SubCell"/>
</dbReference>
<comment type="subcellular location">
    <subcellularLocation>
        <location evidence="1">Nucleus</location>
    </subcellularLocation>
</comment>
<evidence type="ECO:0000256" key="8">
    <source>
        <dbReference type="ARBA" id="ARBA00023125"/>
    </source>
</evidence>
<dbReference type="Pfam" id="PF13907">
    <property type="entry name" value="CHD1-like_C"/>
    <property type="match status" value="1"/>
</dbReference>
<dbReference type="GO" id="GO:0003682">
    <property type="term" value="F:chromatin binding"/>
    <property type="evidence" value="ECO:0007669"/>
    <property type="project" value="TreeGrafter"/>
</dbReference>
<dbReference type="InterPro" id="IPR038718">
    <property type="entry name" value="SNF2-like_sf"/>
</dbReference>
<dbReference type="GO" id="GO:0005524">
    <property type="term" value="F:ATP binding"/>
    <property type="evidence" value="ECO:0007669"/>
    <property type="project" value="UniProtKB-KW"/>
</dbReference>
<keyword evidence="7" id="KW-0805">Transcription regulation</keyword>
<dbReference type="Gene3D" id="3.40.50.10810">
    <property type="entry name" value="Tandem AAA-ATPase domain"/>
    <property type="match status" value="1"/>
</dbReference>
<organism evidence="18 19">
    <name type="scientific">Folsomia candida</name>
    <name type="common">Springtail</name>
    <dbReference type="NCBI Taxonomy" id="158441"/>
    <lineage>
        <taxon>Eukaryota</taxon>
        <taxon>Metazoa</taxon>
        <taxon>Ecdysozoa</taxon>
        <taxon>Arthropoda</taxon>
        <taxon>Hexapoda</taxon>
        <taxon>Collembola</taxon>
        <taxon>Entomobryomorpha</taxon>
        <taxon>Isotomoidea</taxon>
        <taxon>Isotomidae</taxon>
        <taxon>Proisotominae</taxon>
        <taxon>Folsomia</taxon>
    </lineage>
</organism>
<dbReference type="InterPro" id="IPR000330">
    <property type="entry name" value="SNF2_N"/>
</dbReference>
<feature type="compositionally biased region" description="Acidic residues" evidence="14">
    <location>
        <begin position="37"/>
        <end position="46"/>
    </location>
</feature>
<dbReference type="SMART" id="SM01176">
    <property type="entry name" value="DUF4208"/>
    <property type="match status" value="1"/>
</dbReference>
<evidence type="ECO:0000256" key="1">
    <source>
        <dbReference type="ARBA" id="ARBA00004123"/>
    </source>
</evidence>
<keyword evidence="18" id="KW-0347">Helicase</keyword>
<keyword evidence="5" id="KW-0378">Hydrolase</keyword>
<feature type="compositionally biased region" description="Polar residues" evidence="14">
    <location>
        <begin position="1637"/>
        <end position="1648"/>
    </location>
</feature>
<feature type="compositionally biased region" description="Basic and acidic residues" evidence="14">
    <location>
        <begin position="135"/>
        <end position="151"/>
    </location>
</feature>
<feature type="compositionally biased region" description="Polar residues" evidence="14">
    <location>
        <begin position="1012"/>
        <end position="1025"/>
    </location>
</feature>
<gene>
    <name evidence="18" type="ORF">Fcan01_05609</name>
</gene>
<dbReference type="FunFam" id="3.40.50.300:FF:000130">
    <property type="entry name" value="Chromodomain-helicase-DNA-binding protein 2 isoform 1"/>
    <property type="match status" value="1"/>
</dbReference>
<dbReference type="PROSITE" id="PS51192">
    <property type="entry name" value="HELICASE_ATP_BIND_1"/>
    <property type="match status" value="1"/>
</dbReference>
<dbReference type="GO" id="GO:0004386">
    <property type="term" value="F:helicase activity"/>
    <property type="evidence" value="ECO:0007669"/>
    <property type="project" value="UniProtKB-KW"/>
</dbReference>
<dbReference type="Pfam" id="PF18375">
    <property type="entry name" value="CDH1_2_SANT_HL1"/>
    <property type="match status" value="1"/>
</dbReference>
<dbReference type="InterPro" id="IPR001650">
    <property type="entry name" value="Helicase_C-like"/>
</dbReference>
<feature type="compositionally biased region" description="Low complexity" evidence="14">
    <location>
        <begin position="1354"/>
        <end position="1374"/>
    </location>
</feature>
<dbReference type="PROSITE" id="PS00598">
    <property type="entry name" value="CHROMO_1"/>
    <property type="match status" value="1"/>
</dbReference>
<feature type="domain" description="Helicase ATP-binding" evidence="16">
    <location>
        <begin position="481"/>
        <end position="651"/>
    </location>
</feature>
<dbReference type="GO" id="GO:0000785">
    <property type="term" value="C:chromatin"/>
    <property type="evidence" value="ECO:0007669"/>
    <property type="project" value="TreeGrafter"/>
</dbReference>
<dbReference type="SMART" id="SM00487">
    <property type="entry name" value="DEXDc"/>
    <property type="match status" value="1"/>
</dbReference>
<dbReference type="CDD" id="cd18659">
    <property type="entry name" value="CD2_tandem"/>
    <property type="match status" value="1"/>
</dbReference>
<feature type="compositionally biased region" description="Basic and acidic residues" evidence="14">
    <location>
        <begin position="9"/>
        <end position="20"/>
    </location>
</feature>
<feature type="compositionally biased region" description="Basic and acidic residues" evidence="14">
    <location>
        <begin position="1569"/>
        <end position="1615"/>
    </location>
</feature>
<evidence type="ECO:0000256" key="12">
    <source>
        <dbReference type="ARBA" id="ARBA00074667"/>
    </source>
</evidence>
<dbReference type="OMA" id="WVQIRDD"/>
<dbReference type="Gene3D" id="1.10.10.60">
    <property type="entry name" value="Homeodomain-like"/>
    <property type="match status" value="1"/>
</dbReference>
<feature type="compositionally biased region" description="Basic residues" evidence="14">
    <location>
        <begin position="1332"/>
        <end position="1347"/>
    </location>
</feature>
<feature type="compositionally biased region" description="Low complexity" evidence="14">
    <location>
        <begin position="21"/>
        <end position="34"/>
    </location>
</feature>
<protein>
    <recommendedName>
        <fullName evidence="12">Chromodomain-helicase-DNA-binding protein 1</fullName>
    </recommendedName>
    <alternativeName>
        <fullName evidence="13">ATP-dependent helicase CHD1</fullName>
    </alternativeName>
</protein>
<dbReference type="SMART" id="SM00490">
    <property type="entry name" value="HELICc"/>
    <property type="match status" value="1"/>
</dbReference>
<dbReference type="InterPro" id="IPR014001">
    <property type="entry name" value="Helicase_ATP-bd"/>
</dbReference>
<evidence type="ECO:0000256" key="4">
    <source>
        <dbReference type="ARBA" id="ARBA00022741"/>
    </source>
</evidence>
<dbReference type="InterPro" id="IPR027417">
    <property type="entry name" value="P-loop_NTPase"/>
</dbReference>
<dbReference type="InterPro" id="IPR016197">
    <property type="entry name" value="Chromo-like_dom_sf"/>
</dbReference>
<evidence type="ECO:0000256" key="9">
    <source>
        <dbReference type="ARBA" id="ARBA00023163"/>
    </source>
</evidence>
<dbReference type="GO" id="GO:0034728">
    <property type="term" value="P:nucleosome organization"/>
    <property type="evidence" value="ECO:0007669"/>
    <property type="project" value="TreeGrafter"/>
</dbReference>
<feature type="compositionally biased region" description="Basic residues" evidence="14">
    <location>
        <begin position="1378"/>
        <end position="1396"/>
    </location>
</feature>
<dbReference type="Proteomes" id="UP000198287">
    <property type="component" value="Unassembled WGS sequence"/>
</dbReference>
<dbReference type="FunFam" id="2.40.50.40:FF:000014">
    <property type="entry name" value="Chromodomain-helicase-DNA-binding protein 2 isoform 1"/>
    <property type="match status" value="1"/>
</dbReference>
<dbReference type="InterPro" id="IPR025260">
    <property type="entry name" value="CHD1-like_C"/>
</dbReference>
<feature type="region of interest" description="Disordered" evidence="14">
    <location>
        <begin position="1332"/>
        <end position="1406"/>
    </location>
</feature>
<dbReference type="PROSITE" id="PS50013">
    <property type="entry name" value="CHROMO_2"/>
    <property type="match status" value="2"/>
</dbReference>
<dbReference type="InterPro" id="IPR000953">
    <property type="entry name" value="Chromo/chromo_shadow_dom"/>
</dbReference>
<feature type="compositionally biased region" description="Basic residues" evidence="14">
    <location>
        <begin position="187"/>
        <end position="199"/>
    </location>
</feature>
<dbReference type="InterPro" id="IPR023780">
    <property type="entry name" value="Chromo_domain"/>
</dbReference>
<evidence type="ECO:0000259" key="16">
    <source>
        <dbReference type="PROSITE" id="PS51192"/>
    </source>
</evidence>
<dbReference type="SUPFAM" id="SSF52540">
    <property type="entry name" value="P-loop containing nucleoside triphosphate hydrolases"/>
    <property type="match status" value="2"/>
</dbReference>
<feature type="compositionally biased region" description="Basic residues" evidence="14">
    <location>
        <begin position="1078"/>
        <end position="1088"/>
    </location>
</feature>
<dbReference type="SMART" id="SM00298">
    <property type="entry name" value="CHROMO"/>
    <property type="match status" value="2"/>
</dbReference>
<feature type="compositionally biased region" description="Low complexity" evidence="14">
    <location>
        <begin position="1621"/>
        <end position="1634"/>
    </location>
</feature>
<dbReference type="PROSITE" id="PS00690">
    <property type="entry name" value="DEAH_ATP_HELICASE"/>
    <property type="match status" value="1"/>
</dbReference>
<dbReference type="GO" id="GO:0003677">
    <property type="term" value="F:DNA binding"/>
    <property type="evidence" value="ECO:0007669"/>
    <property type="project" value="UniProtKB-KW"/>
</dbReference>
<evidence type="ECO:0000259" key="15">
    <source>
        <dbReference type="PROSITE" id="PS50013"/>
    </source>
</evidence>
<dbReference type="CDD" id="cd18666">
    <property type="entry name" value="CD1_tandem_CHD1-2_like"/>
    <property type="match status" value="1"/>
</dbReference>
<dbReference type="Pfam" id="PF00176">
    <property type="entry name" value="SNF2-rel_dom"/>
    <property type="match status" value="1"/>
</dbReference>
<dbReference type="OrthoDB" id="5857104at2759"/>
<comment type="caution">
    <text evidence="18">The sequence shown here is derived from an EMBL/GenBank/DDBJ whole genome shotgun (WGS) entry which is preliminary data.</text>
</comment>
<evidence type="ECO:0000256" key="3">
    <source>
        <dbReference type="ARBA" id="ARBA00022737"/>
    </source>
</evidence>
<keyword evidence="10" id="KW-0539">Nucleus</keyword>
<dbReference type="InterPro" id="IPR002464">
    <property type="entry name" value="DNA/RNA_helicase_DEAH_CS"/>
</dbReference>
<feature type="region of interest" description="Disordered" evidence="14">
    <location>
        <begin position="1189"/>
        <end position="1210"/>
    </location>
</feature>
<evidence type="ECO:0000313" key="18">
    <source>
        <dbReference type="EMBL" id="OXA59240.1"/>
    </source>
</evidence>
<feature type="compositionally biased region" description="Low complexity" evidence="14">
    <location>
        <begin position="120"/>
        <end position="134"/>
    </location>
</feature>
<keyword evidence="8 18" id="KW-0238">DNA-binding</keyword>
<accession>A0A226EPM1</accession>
<evidence type="ECO:0000256" key="2">
    <source>
        <dbReference type="ARBA" id="ARBA00007025"/>
    </source>
</evidence>
<feature type="compositionally biased region" description="Acidic residues" evidence="14">
    <location>
        <begin position="61"/>
        <end position="77"/>
    </location>
</feature>
<dbReference type="CDD" id="cd17993">
    <property type="entry name" value="DEXHc_CHD1_2"/>
    <property type="match status" value="1"/>
</dbReference>
<dbReference type="GO" id="GO:0016887">
    <property type="term" value="F:ATP hydrolysis activity"/>
    <property type="evidence" value="ECO:0007669"/>
    <property type="project" value="TreeGrafter"/>
</dbReference>
<feature type="domain" description="Helicase C-terminal" evidence="17">
    <location>
        <begin position="776"/>
        <end position="927"/>
    </location>
</feature>
<keyword evidence="9" id="KW-0804">Transcription</keyword>
<feature type="compositionally biased region" description="Low complexity" evidence="14">
    <location>
        <begin position="47"/>
        <end position="60"/>
    </location>
</feature>
<evidence type="ECO:0000256" key="14">
    <source>
        <dbReference type="SAM" id="MobiDB-lite"/>
    </source>
</evidence>
<comment type="catalytic activity">
    <reaction evidence="11">
        <text>ATP + H2O = ADP + phosphate + H(+)</text>
        <dbReference type="Rhea" id="RHEA:13065"/>
        <dbReference type="ChEBI" id="CHEBI:15377"/>
        <dbReference type="ChEBI" id="CHEBI:15378"/>
        <dbReference type="ChEBI" id="CHEBI:30616"/>
        <dbReference type="ChEBI" id="CHEBI:43474"/>
        <dbReference type="ChEBI" id="CHEBI:456216"/>
    </reaction>
</comment>
<feature type="region of interest" description="Disordered" evidence="14">
    <location>
        <begin position="1003"/>
        <end position="1120"/>
    </location>
</feature>
<dbReference type="FunFam" id="3.40.50.10810:FF:000007">
    <property type="entry name" value="Chromodomain-helicase-DNA-binding protein 2 isoform 1"/>
    <property type="match status" value="1"/>
</dbReference>
<dbReference type="Pfam" id="PF23588">
    <property type="entry name" value="HTH_CHD1_Hrp3"/>
    <property type="match status" value="1"/>
</dbReference>